<feature type="transmembrane region" description="Helical" evidence="20">
    <location>
        <begin position="272"/>
        <end position="291"/>
    </location>
</feature>
<keyword evidence="16" id="KW-0594">Phospholipid biosynthesis</keyword>
<name>A0ABU2J4Q5_9ACTN</name>
<feature type="transmembrane region" description="Helical" evidence="20">
    <location>
        <begin position="243"/>
        <end position="260"/>
    </location>
</feature>
<dbReference type="GO" id="GO:0004605">
    <property type="term" value="F:phosphatidate cytidylyltransferase activity"/>
    <property type="evidence" value="ECO:0007669"/>
    <property type="project" value="UniProtKB-EC"/>
</dbReference>
<keyword evidence="11 18" id="KW-0812">Transmembrane</keyword>
<evidence type="ECO:0000256" key="19">
    <source>
        <dbReference type="SAM" id="MobiDB-lite"/>
    </source>
</evidence>
<feature type="transmembrane region" description="Helical" evidence="20">
    <location>
        <begin position="297"/>
        <end position="322"/>
    </location>
</feature>
<comment type="caution">
    <text evidence="21">The sequence shown here is derived from an EMBL/GenBank/DDBJ whole genome shotgun (WGS) entry which is preliminary data.</text>
</comment>
<evidence type="ECO:0000256" key="5">
    <source>
        <dbReference type="ARBA" id="ARBA00010185"/>
    </source>
</evidence>
<gene>
    <name evidence="21" type="ORF">RM423_00995</name>
</gene>
<evidence type="ECO:0000256" key="9">
    <source>
        <dbReference type="ARBA" id="ARBA00022516"/>
    </source>
</evidence>
<evidence type="ECO:0000256" key="17">
    <source>
        <dbReference type="ARBA" id="ARBA00023264"/>
    </source>
</evidence>
<evidence type="ECO:0000256" key="16">
    <source>
        <dbReference type="ARBA" id="ARBA00023209"/>
    </source>
</evidence>
<comment type="pathway">
    <text evidence="3 18">Phospholipid metabolism; CDP-diacylglycerol biosynthesis; CDP-diacylglycerol from sn-glycerol 3-phosphate: step 3/3.</text>
</comment>
<keyword evidence="14" id="KW-0443">Lipid metabolism</keyword>
<keyword evidence="12 18" id="KW-0548">Nucleotidyltransferase</keyword>
<evidence type="ECO:0000256" key="3">
    <source>
        <dbReference type="ARBA" id="ARBA00005119"/>
    </source>
</evidence>
<dbReference type="EC" id="2.7.7.41" evidence="6 18"/>
<organism evidence="21 22">
    <name type="scientific">Jatrophihabitans lederbergiae</name>
    <dbReference type="NCBI Taxonomy" id="3075547"/>
    <lineage>
        <taxon>Bacteria</taxon>
        <taxon>Bacillati</taxon>
        <taxon>Actinomycetota</taxon>
        <taxon>Actinomycetes</taxon>
        <taxon>Jatrophihabitantales</taxon>
        <taxon>Jatrophihabitantaceae</taxon>
        <taxon>Jatrophihabitans</taxon>
    </lineage>
</organism>
<dbReference type="Proteomes" id="UP001183176">
    <property type="component" value="Unassembled WGS sequence"/>
</dbReference>
<feature type="compositionally biased region" description="Basic and acidic residues" evidence="19">
    <location>
        <begin position="44"/>
        <end position="56"/>
    </location>
</feature>
<evidence type="ECO:0000256" key="8">
    <source>
        <dbReference type="ARBA" id="ARBA00022475"/>
    </source>
</evidence>
<proteinExistence type="inferred from homology"/>
<dbReference type="InterPro" id="IPR000374">
    <property type="entry name" value="PC_trans"/>
</dbReference>
<evidence type="ECO:0000256" key="6">
    <source>
        <dbReference type="ARBA" id="ARBA00012487"/>
    </source>
</evidence>
<feature type="region of interest" description="Disordered" evidence="19">
    <location>
        <begin position="1"/>
        <end position="89"/>
    </location>
</feature>
<comment type="catalytic activity">
    <reaction evidence="1 18">
        <text>a 1,2-diacyl-sn-glycero-3-phosphate + CTP + H(+) = a CDP-1,2-diacyl-sn-glycerol + diphosphate</text>
        <dbReference type="Rhea" id="RHEA:16229"/>
        <dbReference type="ChEBI" id="CHEBI:15378"/>
        <dbReference type="ChEBI" id="CHEBI:33019"/>
        <dbReference type="ChEBI" id="CHEBI:37563"/>
        <dbReference type="ChEBI" id="CHEBI:58332"/>
        <dbReference type="ChEBI" id="CHEBI:58608"/>
        <dbReference type="EC" id="2.7.7.41"/>
    </reaction>
</comment>
<comment type="subcellular location">
    <subcellularLocation>
        <location evidence="2">Cell membrane</location>
        <topology evidence="2">Multi-pass membrane protein</topology>
    </subcellularLocation>
</comment>
<evidence type="ECO:0000256" key="11">
    <source>
        <dbReference type="ARBA" id="ARBA00022692"/>
    </source>
</evidence>
<protein>
    <recommendedName>
        <fullName evidence="7 18">Phosphatidate cytidylyltransferase</fullName>
        <ecNumber evidence="6 18">2.7.7.41</ecNumber>
    </recommendedName>
</protein>
<keyword evidence="13 20" id="KW-1133">Transmembrane helix</keyword>
<dbReference type="Pfam" id="PF01148">
    <property type="entry name" value="CTP_transf_1"/>
    <property type="match status" value="1"/>
</dbReference>
<dbReference type="PANTHER" id="PTHR46382:SF1">
    <property type="entry name" value="PHOSPHATIDATE CYTIDYLYLTRANSFERASE"/>
    <property type="match status" value="1"/>
</dbReference>
<keyword evidence="10 18" id="KW-0808">Transferase</keyword>
<keyword evidence="15 20" id="KW-0472">Membrane</keyword>
<feature type="transmembrane region" description="Helical" evidence="20">
    <location>
        <begin position="193"/>
        <end position="209"/>
    </location>
</feature>
<keyword evidence="22" id="KW-1185">Reference proteome</keyword>
<evidence type="ECO:0000256" key="12">
    <source>
        <dbReference type="ARBA" id="ARBA00022695"/>
    </source>
</evidence>
<accession>A0ABU2J4Q5</accession>
<evidence type="ECO:0000256" key="2">
    <source>
        <dbReference type="ARBA" id="ARBA00004651"/>
    </source>
</evidence>
<evidence type="ECO:0000256" key="4">
    <source>
        <dbReference type="ARBA" id="ARBA00005189"/>
    </source>
</evidence>
<feature type="transmembrane region" description="Helical" evidence="20">
    <location>
        <begin position="407"/>
        <end position="427"/>
    </location>
</feature>
<evidence type="ECO:0000256" key="14">
    <source>
        <dbReference type="ARBA" id="ARBA00023098"/>
    </source>
</evidence>
<reference evidence="22" key="1">
    <citation type="submission" date="2023-07" db="EMBL/GenBank/DDBJ databases">
        <title>30 novel species of actinomycetes from the DSMZ collection.</title>
        <authorList>
            <person name="Nouioui I."/>
        </authorList>
    </citation>
    <scope>NUCLEOTIDE SEQUENCE [LARGE SCALE GENOMIC DNA]</scope>
    <source>
        <strain evidence="22">DSM 44399</strain>
    </source>
</reference>
<evidence type="ECO:0000256" key="10">
    <source>
        <dbReference type="ARBA" id="ARBA00022679"/>
    </source>
</evidence>
<evidence type="ECO:0000313" key="22">
    <source>
        <dbReference type="Proteomes" id="UP001183176"/>
    </source>
</evidence>
<evidence type="ECO:0000256" key="18">
    <source>
        <dbReference type="RuleBase" id="RU003938"/>
    </source>
</evidence>
<evidence type="ECO:0000256" key="7">
    <source>
        <dbReference type="ARBA" id="ARBA00019373"/>
    </source>
</evidence>
<dbReference type="RefSeq" id="WP_311421122.1">
    <property type="nucleotide sequence ID" value="NZ_JAVREH010000001.1"/>
</dbReference>
<dbReference type="PANTHER" id="PTHR46382">
    <property type="entry name" value="PHOSPHATIDATE CYTIDYLYLTRANSFERASE"/>
    <property type="match status" value="1"/>
</dbReference>
<comment type="pathway">
    <text evidence="4">Lipid metabolism.</text>
</comment>
<feature type="compositionally biased region" description="Low complexity" evidence="19">
    <location>
        <begin position="68"/>
        <end position="89"/>
    </location>
</feature>
<feature type="transmembrane region" description="Helical" evidence="20">
    <location>
        <begin position="343"/>
        <end position="362"/>
    </location>
</feature>
<evidence type="ECO:0000256" key="13">
    <source>
        <dbReference type="ARBA" id="ARBA00022989"/>
    </source>
</evidence>
<feature type="transmembrane region" description="Helical" evidence="20">
    <location>
        <begin position="168"/>
        <end position="187"/>
    </location>
</feature>
<evidence type="ECO:0000313" key="21">
    <source>
        <dbReference type="EMBL" id="MDT0259964.1"/>
    </source>
</evidence>
<keyword evidence="17" id="KW-1208">Phospholipid metabolism</keyword>
<dbReference type="EMBL" id="JAVREH010000001">
    <property type="protein sequence ID" value="MDT0259964.1"/>
    <property type="molecule type" value="Genomic_DNA"/>
</dbReference>
<sequence length="428" mass="43478">MTGIEESSPVTEQSGRHGGSGGLSASELIARSRAASPDVPARPSRADRRAAEEAAEQRQNPSLPTPVTPTAVAPAAGTTRPVPLAAAAPPASASAQASAPPASASAQASAPVSDSVVQASVAERLDALPTLDVPAPEARHLSGVDGDPQVLDAGTAAASRKSRAGRNLPAAIGVGLGLGALVIATLVLYRPSFVILVGIVIAVGVYEMVTAISTVEARPPLVPLLASVVATQAAAWFHGPEGLVGALLLTVLGLSVWRLADGAAGYLRDVAAGNLVALYLPFLAGFAALMAHADDGVARIIIFILTVVCSDTGGYAMGALFGKHPMAPTVSPKKSWEGFGGSILAGSACGVLMMVFCFHHAWWKGLLFGLAVVVTATLGDLGESMIKRDLGLKDMGKLLPGHGGLMDRLDSLLPCAPVAYLVLVAFLR</sequence>
<keyword evidence="9" id="KW-0444">Lipid biosynthesis</keyword>
<keyword evidence="8" id="KW-1003">Cell membrane</keyword>
<comment type="similarity">
    <text evidence="5 18">Belongs to the CDS family.</text>
</comment>
<evidence type="ECO:0000256" key="20">
    <source>
        <dbReference type="SAM" id="Phobius"/>
    </source>
</evidence>
<dbReference type="PROSITE" id="PS01315">
    <property type="entry name" value="CDS"/>
    <property type="match status" value="1"/>
</dbReference>
<evidence type="ECO:0000256" key="1">
    <source>
        <dbReference type="ARBA" id="ARBA00001698"/>
    </source>
</evidence>
<evidence type="ECO:0000256" key="15">
    <source>
        <dbReference type="ARBA" id="ARBA00023136"/>
    </source>
</evidence>